<feature type="binding site" evidence="6">
    <location>
        <begin position="317"/>
        <end position="324"/>
    </location>
    <ligand>
        <name>FAD</name>
        <dbReference type="ChEBI" id="CHEBI:57692"/>
    </ligand>
</feature>
<dbReference type="GO" id="GO:0009055">
    <property type="term" value="F:electron transfer activity"/>
    <property type="evidence" value="ECO:0000318"/>
    <property type="project" value="GO_Central"/>
</dbReference>
<dbReference type="AlphaFoldDB" id="A0A1Y1IDQ3"/>
<evidence type="ECO:0000256" key="3">
    <source>
        <dbReference type="ARBA" id="ARBA00022630"/>
    </source>
</evidence>
<evidence type="ECO:0000256" key="7">
    <source>
        <dbReference type="SAM" id="MobiDB-lite"/>
    </source>
</evidence>
<feature type="region of interest" description="Disordered" evidence="7">
    <location>
        <begin position="204"/>
        <end position="225"/>
    </location>
</feature>
<dbReference type="GO" id="GO:0033539">
    <property type="term" value="P:fatty acid beta-oxidation using acyl-CoA dehydrogenase"/>
    <property type="evidence" value="ECO:0000318"/>
    <property type="project" value="GO_Central"/>
</dbReference>
<evidence type="ECO:0000256" key="4">
    <source>
        <dbReference type="ARBA" id="ARBA00022827"/>
    </source>
</evidence>
<dbReference type="Pfam" id="PF01012">
    <property type="entry name" value="ETF"/>
    <property type="match status" value="1"/>
</dbReference>
<evidence type="ECO:0000259" key="8">
    <source>
        <dbReference type="SMART" id="SM00893"/>
    </source>
</evidence>
<dbReference type="STRING" id="105231.A0A1Y1IDQ3"/>
<protein>
    <recommendedName>
        <fullName evidence="5">Electron transfer flavoprotein subunit alpha</fullName>
        <shortName evidence="5">Alpha-ETF</shortName>
    </recommendedName>
</protein>
<comment type="subunit">
    <text evidence="5">Heterodimer of an alpha and a beta subunit.</text>
</comment>
<dbReference type="GO" id="GO:0050660">
    <property type="term" value="F:flavin adenine dinucleotide binding"/>
    <property type="evidence" value="ECO:0000318"/>
    <property type="project" value="GO_Central"/>
</dbReference>
<feature type="binding site" evidence="6">
    <location>
        <begin position="300"/>
        <end position="304"/>
    </location>
    <ligand>
        <name>FAD</name>
        <dbReference type="ChEBI" id="CHEBI:57692"/>
    </ligand>
</feature>
<evidence type="ECO:0000256" key="1">
    <source>
        <dbReference type="ARBA" id="ARBA00004305"/>
    </source>
</evidence>
<dbReference type="OMA" id="HHICGIG"/>
<dbReference type="InterPro" id="IPR014729">
    <property type="entry name" value="Rossmann-like_a/b/a_fold"/>
</dbReference>
<dbReference type="GO" id="GO:0005759">
    <property type="term" value="C:mitochondrial matrix"/>
    <property type="evidence" value="ECO:0007669"/>
    <property type="project" value="UniProtKB-SubCell"/>
</dbReference>
<keyword evidence="3 5" id="KW-0285">Flavoprotein</keyword>
<reference evidence="9 10" key="1">
    <citation type="journal article" date="2014" name="Nat. Commun.">
        <title>Klebsormidium flaccidum genome reveals primary factors for plant terrestrial adaptation.</title>
        <authorList>
            <person name="Hori K."/>
            <person name="Maruyama F."/>
            <person name="Fujisawa T."/>
            <person name="Togashi T."/>
            <person name="Yamamoto N."/>
            <person name="Seo M."/>
            <person name="Sato S."/>
            <person name="Yamada T."/>
            <person name="Mori H."/>
            <person name="Tajima N."/>
            <person name="Moriyama T."/>
            <person name="Ikeuchi M."/>
            <person name="Watanabe M."/>
            <person name="Wada H."/>
            <person name="Kobayashi K."/>
            <person name="Saito M."/>
            <person name="Masuda T."/>
            <person name="Sasaki-Sekimoto Y."/>
            <person name="Mashiguchi K."/>
            <person name="Awai K."/>
            <person name="Shimojima M."/>
            <person name="Masuda S."/>
            <person name="Iwai M."/>
            <person name="Nobusawa T."/>
            <person name="Narise T."/>
            <person name="Kondo S."/>
            <person name="Saito H."/>
            <person name="Sato R."/>
            <person name="Murakawa M."/>
            <person name="Ihara Y."/>
            <person name="Oshima-Yamada Y."/>
            <person name="Ohtaka K."/>
            <person name="Satoh M."/>
            <person name="Sonobe K."/>
            <person name="Ishii M."/>
            <person name="Ohtani R."/>
            <person name="Kanamori-Sato M."/>
            <person name="Honoki R."/>
            <person name="Miyazaki D."/>
            <person name="Mochizuki H."/>
            <person name="Umetsu J."/>
            <person name="Higashi K."/>
            <person name="Shibata D."/>
            <person name="Kamiya Y."/>
            <person name="Sato N."/>
            <person name="Nakamura Y."/>
            <person name="Tabata S."/>
            <person name="Ida S."/>
            <person name="Kurokawa K."/>
            <person name="Ohta H."/>
        </authorList>
    </citation>
    <scope>NUCLEOTIDE SEQUENCE [LARGE SCALE GENOMIC DNA]</scope>
    <source>
        <strain evidence="9 10">NIES-2285</strain>
    </source>
</reference>
<evidence type="ECO:0000256" key="2">
    <source>
        <dbReference type="ARBA" id="ARBA00005817"/>
    </source>
</evidence>
<dbReference type="SMART" id="SM00893">
    <property type="entry name" value="ETF"/>
    <property type="match status" value="1"/>
</dbReference>
<evidence type="ECO:0000256" key="5">
    <source>
        <dbReference type="PIRNR" id="PIRNR000089"/>
    </source>
</evidence>
<keyword evidence="10" id="KW-1185">Reference proteome</keyword>
<dbReference type="PANTHER" id="PTHR43153">
    <property type="entry name" value="ELECTRON TRANSFER FLAVOPROTEIN ALPHA"/>
    <property type="match status" value="1"/>
</dbReference>
<gene>
    <name evidence="9" type="ORF">KFL_004860020</name>
</gene>
<name>A0A1Y1IDQ3_KLENI</name>
<evidence type="ECO:0000313" key="10">
    <source>
        <dbReference type="Proteomes" id="UP000054558"/>
    </source>
</evidence>
<organism evidence="9 10">
    <name type="scientific">Klebsormidium nitens</name>
    <name type="common">Green alga</name>
    <name type="synonym">Ulothrix nitens</name>
    <dbReference type="NCBI Taxonomy" id="105231"/>
    <lineage>
        <taxon>Eukaryota</taxon>
        <taxon>Viridiplantae</taxon>
        <taxon>Streptophyta</taxon>
        <taxon>Klebsormidiophyceae</taxon>
        <taxon>Klebsormidiales</taxon>
        <taxon>Klebsormidiaceae</taxon>
        <taxon>Klebsormidium</taxon>
    </lineage>
</organism>
<dbReference type="InterPro" id="IPR014731">
    <property type="entry name" value="ETF_asu_C"/>
</dbReference>
<keyword evidence="4 5" id="KW-0274">FAD</keyword>
<dbReference type="InterPro" id="IPR029035">
    <property type="entry name" value="DHS-like_NAD/FAD-binding_dom"/>
</dbReference>
<keyword evidence="5" id="KW-0249">Electron transport</keyword>
<keyword evidence="5" id="KW-0813">Transport</keyword>
<evidence type="ECO:0000313" key="9">
    <source>
        <dbReference type="EMBL" id="GAQ89084.1"/>
    </source>
</evidence>
<dbReference type="InterPro" id="IPR001308">
    <property type="entry name" value="ETF_a/FixB"/>
</dbReference>
<feature type="binding site" evidence="6">
    <location>
        <begin position="286"/>
        <end position="287"/>
    </location>
    <ligand>
        <name>FAD</name>
        <dbReference type="ChEBI" id="CHEBI:57692"/>
    </ligand>
</feature>
<keyword evidence="5" id="KW-0496">Mitochondrion</keyword>
<dbReference type="PIRSF" id="PIRSF000089">
    <property type="entry name" value="Electra_flavoP_a"/>
    <property type="match status" value="1"/>
</dbReference>
<dbReference type="EMBL" id="DF237435">
    <property type="protein sequence ID" value="GAQ89084.1"/>
    <property type="molecule type" value="Genomic_DNA"/>
</dbReference>
<accession>A0A1Y1IDQ3</accession>
<dbReference type="SUPFAM" id="SSF52402">
    <property type="entry name" value="Adenine nucleotide alpha hydrolases-like"/>
    <property type="match status" value="1"/>
</dbReference>
<dbReference type="SUPFAM" id="SSF52467">
    <property type="entry name" value="DHS-like NAD/FAD-binding domain"/>
    <property type="match status" value="1"/>
</dbReference>
<dbReference type="FunFam" id="3.40.50.1220:FF:000001">
    <property type="entry name" value="Electron transfer flavoprotein, alpha subunit"/>
    <property type="match status" value="1"/>
</dbReference>
<comment type="function">
    <text evidence="5">The electron transfer flavoprotein serves as a specific electron acceptor for several dehydrogenases, including five acyl-CoA dehydrogenases, glutaryl-CoA and sarcosine dehydrogenase. It transfers the electrons to the main mitochondrial respiratory chain via ETF-ubiquinone oxidoreductase (ETF dehydrogenase).</text>
</comment>
<feature type="binding site" evidence="6">
    <location>
        <position position="338"/>
    </location>
    <ligand>
        <name>FAD</name>
        <dbReference type="ChEBI" id="CHEBI:57692"/>
    </ligand>
</feature>
<sequence>MAALLQLQAGLARAGLQLRPSVQGSASGWASSQLGAVHGCATSLCRWAGTLVVVEHDGRAPKSGTLAAVTAAGQLGQPVSLLVAGQGVAPVAEAASQAAGVKEVLTADHAALAHAVAEPLAEVLVWLHGQRQFDYVVAPHSTFGKNLLPRAAALLDVAPVSDVVQIVDTKTFVRPIYAGNALATVRFPGSGPFLLTIRPTAFEPAKQSGDGSRAPVSPLELPEGVPGCDESVGRVEWVGEELSTSERPELGSAKVVVSGGRALKSAENFKLLEELADKLGGAVGASRAAVDAGYVPNDMQVGQTGKVVAPDMYIAVGISGAIQHLAGMKDSKVIVAINKDGDAPIFQIADFGLVGDLFKIVPELTEKLPAKGT</sequence>
<dbReference type="InterPro" id="IPR014730">
    <property type="entry name" value="ETF_a/b_N"/>
</dbReference>
<comment type="cofactor">
    <cofactor evidence="5 6">
        <name>FAD</name>
        <dbReference type="ChEBI" id="CHEBI:57692"/>
    </cofactor>
    <text evidence="5 6">Binds 1 FAD per dimer.</text>
</comment>
<evidence type="ECO:0000256" key="6">
    <source>
        <dbReference type="PIRSR" id="PIRSR000089-1"/>
    </source>
</evidence>
<feature type="binding site" evidence="6">
    <location>
        <position position="261"/>
    </location>
    <ligand>
        <name>FAD</name>
        <dbReference type="ChEBI" id="CHEBI:57692"/>
    </ligand>
</feature>
<dbReference type="CDD" id="cd01715">
    <property type="entry name" value="ETF_alpha"/>
    <property type="match status" value="1"/>
</dbReference>
<comment type="similarity">
    <text evidence="2 5">Belongs to the ETF alpha-subunit/FixB family.</text>
</comment>
<dbReference type="PANTHER" id="PTHR43153:SF1">
    <property type="entry name" value="ELECTRON TRANSFER FLAVOPROTEIN SUBUNIT ALPHA, MITOCHONDRIAL"/>
    <property type="match status" value="1"/>
</dbReference>
<feature type="domain" description="Electron transfer flavoprotein alpha/beta-subunit N-terminal" evidence="8">
    <location>
        <begin position="50"/>
        <end position="225"/>
    </location>
</feature>
<dbReference type="GO" id="GO:0005739">
    <property type="term" value="C:mitochondrion"/>
    <property type="evidence" value="ECO:0000318"/>
    <property type="project" value="GO_Central"/>
</dbReference>
<dbReference type="Pfam" id="PF00766">
    <property type="entry name" value="ETF_alpha"/>
    <property type="match status" value="1"/>
</dbReference>
<dbReference type="InterPro" id="IPR033947">
    <property type="entry name" value="ETF_alpha_N"/>
</dbReference>
<dbReference type="Gene3D" id="3.40.50.1220">
    <property type="entry name" value="TPP-binding domain"/>
    <property type="match status" value="1"/>
</dbReference>
<dbReference type="Proteomes" id="UP000054558">
    <property type="component" value="Unassembled WGS sequence"/>
</dbReference>
<dbReference type="OrthoDB" id="1715808at2759"/>
<dbReference type="Gene3D" id="3.40.50.620">
    <property type="entry name" value="HUPs"/>
    <property type="match status" value="1"/>
</dbReference>
<comment type="subcellular location">
    <subcellularLocation>
        <location evidence="1 5">Mitochondrion matrix</location>
    </subcellularLocation>
</comment>
<proteinExistence type="inferred from homology"/>